<keyword evidence="5" id="KW-0472">Membrane</keyword>
<feature type="transmembrane region" description="Helical" evidence="5">
    <location>
        <begin position="54"/>
        <end position="71"/>
    </location>
</feature>
<keyword evidence="2 4" id="KW-0479">Metal-binding</keyword>
<dbReference type="AlphaFoldDB" id="I3IHU6"/>
<keyword evidence="8" id="KW-1185">Reference proteome</keyword>
<feature type="domain" description="Cytochrome c" evidence="6">
    <location>
        <begin position="155"/>
        <end position="287"/>
    </location>
</feature>
<comment type="caution">
    <text evidence="7">The sequence shown here is derived from an EMBL/GenBank/DDBJ whole genome shotgun (WGS) entry which is preliminary data.</text>
</comment>
<keyword evidence="5" id="KW-0812">Transmembrane</keyword>
<accession>I3IHU6</accession>
<evidence type="ECO:0000259" key="6">
    <source>
        <dbReference type="PROSITE" id="PS51007"/>
    </source>
</evidence>
<feature type="transmembrane region" description="Helical" evidence="5">
    <location>
        <begin position="12"/>
        <end position="33"/>
    </location>
</feature>
<dbReference type="InterPro" id="IPR036909">
    <property type="entry name" value="Cyt_c-like_dom_sf"/>
</dbReference>
<evidence type="ECO:0000256" key="3">
    <source>
        <dbReference type="ARBA" id="ARBA00023004"/>
    </source>
</evidence>
<dbReference type="STRING" id="247490.KSU1_B0434"/>
<reference evidence="7 8" key="1">
    <citation type="journal article" date="2012" name="FEBS Lett.">
        <title>Anammox organism KSU-1 expresses a NirK-type copper-containing nitrite reductase instead of a NirS-type with cytochrome cd1.</title>
        <authorList>
            <person name="Hira D."/>
            <person name="Toh H."/>
            <person name="Migita C.T."/>
            <person name="Okubo H."/>
            <person name="Nishiyama T."/>
            <person name="Hattori M."/>
            <person name="Furukawa K."/>
            <person name="Fujii T."/>
        </authorList>
    </citation>
    <scope>NUCLEOTIDE SEQUENCE [LARGE SCALE GENOMIC DNA]</scope>
</reference>
<keyword evidence="5" id="KW-1133">Transmembrane helix</keyword>
<dbReference type="OrthoDB" id="258660at2"/>
<dbReference type="GO" id="GO:0020037">
    <property type="term" value="F:heme binding"/>
    <property type="evidence" value="ECO:0007669"/>
    <property type="project" value="InterPro"/>
</dbReference>
<keyword evidence="3 4" id="KW-0408">Iron</keyword>
<organism evidence="7 8">
    <name type="scientific">Candidatus Jettenia caeni</name>
    <dbReference type="NCBI Taxonomy" id="247490"/>
    <lineage>
        <taxon>Bacteria</taxon>
        <taxon>Pseudomonadati</taxon>
        <taxon>Planctomycetota</taxon>
        <taxon>Candidatus Brocadiia</taxon>
        <taxon>Candidatus Brocadiales</taxon>
        <taxon>Candidatus Brocadiaceae</taxon>
        <taxon>Candidatus Jettenia</taxon>
    </lineage>
</organism>
<evidence type="ECO:0000256" key="5">
    <source>
        <dbReference type="SAM" id="Phobius"/>
    </source>
</evidence>
<evidence type="ECO:0000256" key="4">
    <source>
        <dbReference type="PROSITE-ProRule" id="PRU00433"/>
    </source>
</evidence>
<protein>
    <submittedName>
        <fullName evidence="7">Putative heme protein</fullName>
    </submittedName>
</protein>
<dbReference type="EMBL" id="BAFH01000002">
    <property type="protein sequence ID" value="GAB61291.1"/>
    <property type="molecule type" value="Genomic_DNA"/>
</dbReference>
<keyword evidence="1 4" id="KW-0349">Heme</keyword>
<feature type="transmembrane region" description="Helical" evidence="5">
    <location>
        <begin position="83"/>
        <end position="101"/>
    </location>
</feature>
<dbReference type="PROSITE" id="PS50096">
    <property type="entry name" value="IQ"/>
    <property type="match status" value="1"/>
</dbReference>
<proteinExistence type="predicted"/>
<dbReference type="InterPro" id="IPR009056">
    <property type="entry name" value="Cyt_c-like_dom"/>
</dbReference>
<sequence length="325" mass="37667">MNFLEFKPITNSLLAFSLLGLGIINAVFISFLIGRVTPPKYLRFFRIAHRITGYIFLALYLFIGAIMFKKLGEFSMLPPKATIHSYIGSIIFPLIIMKICINRFFRKFYNRLSMYGVIILIAVYMQIPLYAGLYIYSSIKSKYISLMEDGRLVWINVDIGRRIVQQKCSTCHSLEKVYASAKTEADWRGYVSRMRMKDPTIVNDREALEAVGYLVKNLGIDEMKMDIQVGMRIILEKCHKCHTLERIFTVKMTQGEWAQTIEKMRSFDPFLLNDSEARHVNYYLSKVLARQKTGQSKLETYTISQDASSALSHKKWDDNVFILCE</sequence>
<feature type="transmembrane region" description="Helical" evidence="5">
    <location>
        <begin position="113"/>
        <end position="136"/>
    </location>
</feature>
<evidence type="ECO:0000256" key="2">
    <source>
        <dbReference type="ARBA" id="ARBA00022723"/>
    </source>
</evidence>
<dbReference type="eggNOG" id="ENOG5033JXH">
    <property type="taxonomic scope" value="Bacteria"/>
</dbReference>
<evidence type="ECO:0000256" key="1">
    <source>
        <dbReference type="ARBA" id="ARBA00022617"/>
    </source>
</evidence>
<dbReference type="Gene3D" id="1.10.760.10">
    <property type="entry name" value="Cytochrome c-like domain"/>
    <property type="match status" value="2"/>
</dbReference>
<gene>
    <name evidence="7" type="ORF">KSU1_B0434</name>
</gene>
<dbReference type="GO" id="GO:0046872">
    <property type="term" value="F:metal ion binding"/>
    <property type="evidence" value="ECO:0007669"/>
    <property type="project" value="UniProtKB-KW"/>
</dbReference>
<evidence type="ECO:0000313" key="8">
    <source>
        <dbReference type="Proteomes" id="UP000002985"/>
    </source>
</evidence>
<dbReference type="PROSITE" id="PS51007">
    <property type="entry name" value="CYTC"/>
    <property type="match status" value="1"/>
</dbReference>
<dbReference type="GO" id="GO:0009055">
    <property type="term" value="F:electron transfer activity"/>
    <property type="evidence" value="ECO:0007669"/>
    <property type="project" value="InterPro"/>
</dbReference>
<dbReference type="SUPFAM" id="SSF46626">
    <property type="entry name" value="Cytochrome c"/>
    <property type="match status" value="2"/>
</dbReference>
<name>I3IHU6_9BACT</name>
<dbReference type="Proteomes" id="UP000002985">
    <property type="component" value="Unassembled WGS sequence"/>
</dbReference>
<evidence type="ECO:0000313" key="7">
    <source>
        <dbReference type="EMBL" id="GAB61291.1"/>
    </source>
</evidence>